<dbReference type="Proteomes" id="UP000694407">
    <property type="component" value="Unplaced"/>
</dbReference>
<evidence type="ECO:0000313" key="2">
    <source>
        <dbReference type="Proteomes" id="UP000694407"/>
    </source>
</evidence>
<keyword evidence="2" id="KW-1185">Reference proteome</keyword>
<accession>A0A8C5YQM9</accession>
<dbReference type="Ensembl" id="ENSMMMT00000002284.1">
    <property type="protein sequence ID" value="ENSMMMP00000002039.1"/>
    <property type="gene ID" value="ENSMMMG00000001877.1"/>
</dbReference>
<dbReference type="AlphaFoldDB" id="A0A8C5YQM9"/>
<sequence>LRKHSCSLKIPYPMEEYSRKAAIYKPGRRPLSTQSCWQAGIGIPLSRTVRNTCLLCKPHSLWYFC</sequence>
<reference evidence="1" key="2">
    <citation type="submission" date="2025-09" db="UniProtKB">
        <authorList>
            <consortium name="Ensembl"/>
        </authorList>
    </citation>
    <scope>IDENTIFICATION</scope>
</reference>
<evidence type="ECO:0000313" key="1">
    <source>
        <dbReference type="Ensembl" id="ENSMMMP00000002039.1"/>
    </source>
</evidence>
<name>A0A8C5YQM9_MARMA</name>
<reference evidence="1" key="1">
    <citation type="submission" date="2025-08" db="UniProtKB">
        <authorList>
            <consortium name="Ensembl"/>
        </authorList>
    </citation>
    <scope>IDENTIFICATION</scope>
</reference>
<protein>
    <submittedName>
        <fullName evidence="1">Uncharacterized protein</fullName>
    </submittedName>
</protein>
<proteinExistence type="predicted"/>
<organism evidence="1 2">
    <name type="scientific">Marmota marmota marmota</name>
    <name type="common">Alpine marmot</name>
    <dbReference type="NCBI Taxonomy" id="9994"/>
    <lineage>
        <taxon>Eukaryota</taxon>
        <taxon>Metazoa</taxon>
        <taxon>Chordata</taxon>
        <taxon>Craniata</taxon>
        <taxon>Vertebrata</taxon>
        <taxon>Euteleostomi</taxon>
        <taxon>Mammalia</taxon>
        <taxon>Eutheria</taxon>
        <taxon>Euarchontoglires</taxon>
        <taxon>Glires</taxon>
        <taxon>Rodentia</taxon>
        <taxon>Sciuromorpha</taxon>
        <taxon>Sciuridae</taxon>
        <taxon>Xerinae</taxon>
        <taxon>Marmotini</taxon>
        <taxon>Marmota</taxon>
    </lineage>
</organism>